<accession>A0ACC5W8M3</accession>
<name>A0ACC5W8M3_PANGG</name>
<keyword evidence="2" id="KW-1185">Reference proteome</keyword>
<protein>
    <submittedName>
        <fullName evidence="1">Uncharacterized protein</fullName>
    </submittedName>
</protein>
<evidence type="ECO:0000313" key="2">
    <source>
        <dbReference type="Proteomes" id="UP000829447"/>
    </source>
</evidence>
<proteinExistence type="predicted"/>
<organism evidence="1 2">
    <name type="scientific">Pangasianodon gigas</name>
    <name type="common">Mekong giant catfish</name>
    <name type="synonym">Pangasius gigas</name>
    <dbReference type="NCBI Taxonomy" id="30993"/>
    <lineage>
        <taxon>Eukaryota</taxon>
        <taxon>Metazoa</taxon>
        <taxon>Chordata</taxon>
        <taxon>Craniata</taxon>
        <taxon>Vertebrata</taxon>
        <taxon>Euteleostomi</taxon>
        <taxon>Actinopterygii</taxon>
        <taxon>Neopterygii</taxon>
        <taxon>Teleostei</taxon>
        <taxon>Ostariophysi</taxon>
        <taxon>Siluriformes</taxon>
        <taxon>Pangasiidae</taxon>
        <taxon>Pangasianodon</taxon>
    </lineage>
</organism>
<sequence length="1629" mass="175397">MWKRSKITDQTATGQGGTENQPPKKKGIKRRSKVPGVMITQYVEELPEGKSTPDFTRKPIALTIQEGKLAIFKAIVIGEPKPTVSWRRAKGEMNDPEKFQNKYDPVTNEHTLEVGTLIGFKKSKEFQKTEDLEDPSEFRNKLRRSVGKKAEKKDGEIDEAVWDLLLSADKKDYERICFEYGITDFRGMLKKLTEMKREREEEQALFIQHISNLRHIEVKSEDSATFELDLELKDPNSRIFLYKDGVMVPYSKDADSEMKHYLKQVGKKYVFTVKNLSPEDAGIYQVDVEGVNVFSTDFKIPPVDFLVKIQEVRAEEREDAVFECVTSLPMNQILWTLKSNPLSNSNKYEITVSEDKLIHRLKVIDCMPVDAGIYSAVAGIKSCSAWLVVEANKDPAMKGKKIARKTTQAGGKGADLAKIAADQQEKNKKAMEDALEAAKRAKAEQDAAAAKAKAEAEAALAASRAAAAAKAAAAAQSAEAALAAAKAKGMSQKDAKAQAEAAAAAAAAKAQAEAEANARKLAEAKAKEAGLSAKDIAKAGAAAAAMLTENIAAVEGLGLGGAGMGRTMGDAEGAGLARDAHLGGGADQGSGLAGTADPAGGAGLSGGSGLAGGGGPVEVSGLEGGVGPAGVSGLEDGVGPAGDSGFEGSADPALGSGLSGGAGLAEGVGGVGQAGVDALMKKGADAGATTSARSKKHARTEALVADTIKVGGNPHDNPGSNPGHNPSGNPGHNPSGNPGHKQGSNPGHNPSSNPGHNPGGNPGHNPSGNPDGKPNGNPDGNPSGNPGGNGVKPEGSEGAPPDGEAIEGTKEESAEASKHTGRTRQGPLLPEATVDPGVHFSAGLEDCRVIVGEAAELVCKLSSAECKGLWYRDGKEISGSTEGMTISKDGASHKLKIHKASEEFAGKYKFEADGRKTEAMIIVEDPPRFNTKDLEEFVKPRVVKANHKADFKIPYIGREATKIQWYKEGEELTRDANCKIDTTESHCRLSLNKLQRKDTGEIKIKIKNEFGTVEATTNLVVLDKPTPPLGPLEIVEASSNCIEIKWRPPKDDGGCPIAHYILERNQVGRNTWKKIGQIPGEAHYRDTDVDHGKRYCYRIRAETPEGISEVFETEDVQAGTKSYLGPPSTPKVISAFKDCITLSWTPPATTGGTNILGYYLEKRKKGSNLWSLVHPPEEPINTKKYACKDVIEGMEYEFRVSAVNISGPGEPSAPSEIVFARDPKKPPGKVIDLKVTGSSYNTLSLSWTKPKEEKGEHDEAKGYFVEIRPAESTEWNRCNSSAIIMTSYTVKRLKSMAMYWVRVIGVNEGGVGEPQELNNYILAMPPPVRPKFTDAKIKSFMIVKAGNSGRFTINFVASPWPEVIWLKDGIPISKRVTISNTEGCSQILIPSAERSDSGIYTIIVKNIVGQETFSVEIRVTDEPKPPGPVELDMNVQGTVTISWGASPDEKRDDRLHYMVSKRDSVKQTWHTVADGIFNNRFTVCNIMPGREYQFRVYARNDMGQSAPSESPKWLITEKKDKYMLTPPESKPCNLEGPPKFLVPLKLHTAPQGYECYMSCAVRGNPTPHVTWYRNNISLNTDANYYITNTCGVCSMLILRVGPKDTGEYKVIAENPLGRAECSTTLTVRE</sequence>
<comment type="caution">
    <text evidence="1">The sequence shown here is derived from an EMBL/GenBank/DDBJ whole genome shotgun (WGS) entry which is preliminary data.</text>
</comment>
<reference evidence="1 2" key="1">
    <citation type="journal article" date="2022" name="bioRxiv">
        <title>An ancient truncated duplication of the anti-Mullerian hormone receptor type 2 gene is a potential conserved master sex determinant in the Pangasiidae catfish family.</title>
        <authorList>
            <person name="Wen M."/>
            <person name="Pan Q."/>
            <person name="Jouanno E."/>
            <person name="Montfort J."/>
            <person name="Zahm M."/>
            <person name="Cabau C."/>
            <person name="Klopp C."/>
            <person name="Iampietro C."/>
            <person name="Roques C."/>
            <person name="Bouchez O."/>
            <person name="Castinel A."/>
            <person name="Donnadieu C."/>
            <person name="Parrinello H."/>
            <person name="Poncet C."/>
            <person name="Belmonte E."/>
            <person name="Gautier V."/>
            <person name="Avarre J.-C."/>
            <person name="Dugue R."/>
            <person name="Gustiano R."/>
            <person name="Ha T.T.T."/>
            <person name="Campet M."/>
            <person name="Sriphairoj K."/>
            <person name="Ribolli J."/>
            <person name="de Almeida F.L."/>
            <person name="Desvignes T."/>
            <person name="Postlethwait J.H."/>
            <person name="Bucao C.F."/>
            <person name="Robinson-Rechavi M."/>
            <person name="Bobe J."/>
            <person name="Herpin A."/>
            <person name="Guiguen Y."/>
        </authorList>
    </citation>
    <scope>NUCLEOTIDE SEQUENCE [LARGE SCALE GENOMIC DNA]</scope>
    <source>
        <tissue evidence="1">Fin clip</tissue>
    </source>
</reference>
<evidence type="ECO:0000313" key="1">
    <source>
        <dbReference type="EMBL" id="MCI4375311.1"/>
    </source>
</evidence>
<dbReference type="Proteomes" id="UP000829447">
    <property type="component" value="Linkage Group LG2"/>
</dbReference>
<gene>
    <name evidence="1" type="ORF">PGIGA_G00108000</name>
</gene>
<dbReference type="EMBL" id="CM040455">
    <property type="protein sequence ID" value="MCI4375311.1"/>
    <property type="molecule type" value="Genomic_DNA"/>
</dbReference>